<keyword evidence="2" id="KW-1185">Reference proteome</keyword>
<dbReference type="EMBL" id="MU157875">
    <property type="protein sequence ID" value="KAF9526103.1"/>
    <property type="molecule type" value="Genomic_DNA"/>
</dbReference>
<proteinExistence type="predicted"/>
<organism evidence="1 2">
    <name type="scientific">Crepidotus variabilis</name>
    <dbReference type="NCBI Taxonomy" id="179855"/>
    <lineage>
        <taxon>Eukaryota</taxon>
        <taxon>Fungi</taxon>
        <taxon>Dikarya</taxon>
        <taxon>Basidiomycota</taxon>
        <taxon>Agaricomycotina</taxon>
        <taxon>Agaricomycetes</taxon>
        <taxon>Agaricomycetidae</taxon>
        <taxon>Agaricales</taxon>
        <taxon>Agaricineae</taxon>
        <taxon>Crepidotaceae</taxon>
        <taxon>Crepidotus</taxon>
    </lineage>
</organism>
<protein>
    <submittedName>
        <fullName evidence="1">Uncharacterized protein</fullName>
    </submittedName>
</protein>
<reference evidence="1" key="1">
    <citation type="submission" date="2020-11" db="EMBL/GenBank/DDBJ databases">
        <authorList>
            <consortium name="DOE Joint Genome Institute"/>
            <person name="Ahrendt S."/>
            <person name="Riley R."/>
            <person name="Andreopoulos W."/>
            <person name="Labutti K."/>
            <person name="Pangilinan J."/>
            <person name="Ruiz-Duenas F.J."/>
            <person name="Barrasa J.M."/>
            <person name="Sanchez-Garcia M."/>
            <person name="Camarero S."/>
            <person name="Miyauchi S."/>
            <person name="Serrano A."/>
            <person name="Linde D."/>
            <person name="Babiker R."/>
            <person name="Drula E."/>
            <person name="Ayuso-Fernandez I."/>
            <person name="Pacheco R."/>
            <person name="Padilla G."/>
            <person name="Ferreira P."/>
            <person name="Barriuso J."/>
            <person name="Kellner H."/>
            <person name="Castanera R."/>
            <person name="Alfaro M."/>
            <person name="Ramirez L."/>
            <person name="Pisabarro A.G."/>
            <person name="Kuo A."/>
            <person name="Tritt A."/>
            <person name="Lipzen A."/>
            <person name="He G."/>
            <person name="Yan M."/>
            <person name="Ng V."/>
            <person name="Cullen D."/>
            <person name="Martin F."/>
            <person name="Rosso M.-N."/>
            <person name="Henrissat B."/>
            <person name="Hibbett D."/>
            <person name="Martinez A.T."/>
            <person name="Grigoriev I.V."/>
        </authorList>
    </citation>
    <scope>NUCLEOTIDE SEQUENCE</scope>
    <source>
        <strain evidence="1">CBS 506.95</strain>
    </source>
</reference>
<dbReference type="AlphaFoldDB" id="A0A9P6EB36"/>
<evidence type="ECO:0000313" key="2">
    <source>
        <dbReference type="Proteomes" id="UP000807306"/>
    </source>
</evidence>
<name>A0A9P6EB36_9AGAR</name>
<evidence type="ECO:0000313" key="1">
    <source>
        <dbReference type="EMBL" id="KAF9526103.1"/>
    </source>
</evidence>
<comment type="caution">
    <text evidence="1">The sequence shown here is derived from an EMBL/GenBank/DDBJ whole genome shotgun (WGS) entry which is preliminary data.</text>
</comment>
<sequence length="158" mass="18037">MKLSPRPALLFPKLYLCPLLLSQQTRRSRLHGSNSIVDICSAIGFNEPHLAFHRNHPIRTDTRICEEHASLSQLEKLEIKFLHDPYVNPSHQPTSLTAVLKEDTSKALRRLLEIHSETLEELDFIVPRSSEGDITADNSFKLIHTPLPQLIKMSIEIE</sequence>
<dbReference type="Proteomes" id="UP000807306">
    <property type="component" value="Unassembled WGS sequence"/>
</dbReference>
<accession>A0A9P6EB36</accession>
<feature type="non-terminal residue" evidence="1">
    <location>
        <position position="158"/>
    </location>
</feature>
<gene>
    <name evidence="1" type="ORF">CPB83DRAFT_885111</name>
</gene>